<feature type="domain" description="N-acetyltransferase" evidence="1">
    <location>
        <begin position="9"/>
        <end position="139"/>
    </location>
</feature>
<dbReference type="AlphaFoldDB" id="A0A1X2GAU9"/>
<organism evidence="2 3">
    <name type="scientific">Hesseltinella vesiculosa</name>
    <dbReference type="NCBI Taxonomy" id="101127"/>
    <lineage>
        <taxon>Eukaryota</taxon>
        <taxon>Fungi</taxon>
        <taxon>Fungi incertae sedis</taxon>
        <taxon>Mucoromycota</taxon>
        <taxon>Mucoromycotina</taxon>
        <taxon>Mucoromycetes</taxon>
        <taxon>Mucorales</taxon>
        <taxon>Cunninghamellaceae</taxon>
        <taxon>Hesseltinella</taxon>
    </lineage>
</organism>
<protein>
    <recommendedName>
        <fullName evidence="1">N-acetyltransferase domain-containing protein</fullName>
    </recommendedName>
</protein>
<evidence type="ECO:0000313" key="3">
    <source>
        <dbReference type="Proteomes" id="UP000242146"/>
    </source>
</evidence>
<dbReference type="CDD" id="cd04301">
    <property type="entry name" value="NAT_SF"/>
    <property type="match status" value="1"/>
</dbReference>
<comment type="caution">
    <text evidence="2">The sequence shown here is derived from an EMBL/GenBank/DDBJ whole genome shotgun (WGS) entry which is preliminary data.</text>
</comment>
<dbReference type="InterPro" id="IPR000182">
    <property type="entry name" value="GNAT_dom"/>
</dbReference>
<reference evidence="2 3" key="1">
    <citation type="submission" date="2016-07" db="EMBL/GenBank/DDBJ databases">
        <title>Pervasive Adenine N6-methylation of Active Genes in Fungi.</title>
        <authorList>
            <consortium name="DOE Joint Genome Institute"/>
            <person name="Mondo S.J."/>
            <person name="Dannebaum R.O."/>
            <person name="Kuo R.C."/>
            <person name="Labutti K."/>
            <person name="Haridas S."/>
            <person name="Kuo A."/>
            <person name="Salamov A."/>
            <person name="Ahrendt S.R."/>
            <person name="Lipzen A."/>
            <person name="Sullivan W."/>
            <person name="Andreopoulos W.B."/>
            <person name="Clum A."/>
            <person name="Lindquist E."/>
            <person name="Daum C."/>
            <person name="Ramamoorthy G.K."/>
            <person name="Gryganskyi A."/>
            <person name="Culley D."/>
            <person name="Magnuson J.K."/>
            <person name="James T.Y."/>
            <person name="O'Malley M.A."/>
            <person name="Stajich J.E."/>
            <person name="Spatafora J.W."/>
            <person name="Visel A."/>
            <person name="Grigoriev I.V."/>
        </authorList>
    </citation>
    <scope>NUCLEOTIDE SEQUENCE [LARGE SCALE GENOMIC DNA]</scope>
    <source>
        <strain evidence="2 3">NRRL 3301</strain>
    </source>
</reference>
<evidence type="ECO:0000313" key="2">
    <source>
        <dbReference type="EMBL" id="ORX49421.1"/>
    </source>
</evidence>
<feature type="non-terminal residue" evidence="2">
    <location>
        <position position="139"/>
    </location>
</feature>
<gene>
    <name evidence="2" type="ORF">DM01DRAFT_1338099</name>
</gene>
<dbReference type="OrthoDB" id="10039976at2759"/>
<accession>A0A1X2GAU9</accession>
<dbReference type="GO" id="GO:0016747">
    <property type="term" value="F:acyltransferase activity, transferring groups other than amino-acyl groups"/>
    <property type="evidence" value="ECO:0007669"/>
    <property type="project" value="InterPro"/>
</dbReference>
<proteinExistence type="predicted"/>
<dbReference type="Gene3D" id="3.40.630.30">
    <property type="match status" value="1"/>
</dbReference>
<dbReference type="EMBL" id="MCGT01000026">
    <property type="protein sequence ID" value="ORX49421.1"/>
    <property type="molecule type" value="Genomic_DNA"/>
</dbReference>
<dbReference type="Pfam" id="PF00583">
    <property type="entry name" value="Acetyltransf_1"/>
    <property type="match status" value="1"/>
</dbReference>
<dbReference type="STRING" id="101127.A0A1X2GAU9"/>
<keyword evidence="3" id="KW-1185">Reference proteome</keyword>
<dbReference type="Proteomes" id="UP000242146">
    <property type="component" value="Unassembled WGS sequence"/>
</dbReference>
<evidence type="ECO:0000259" key="1">
    <source>
        <dbReference type="PROSITE" id="PS51186"/>
    </source>
</evidence>
<dbReference type="InterPro" id="IPR016181">
    <property type="entry name" value="Acyl_CoA_acyltransferase"/>
</dbReference>
<dbReference type="PROSITE" id="PS51186">
    <property type="entry name" value="GNAT"/>
    <property type="match status" value="1"/>
</dbReference>
<dbReference type="SUPFAM" id="SSF55729">
    <property type="entry name" value="Acyl-CoA N-acyltransferases (Nat)"/>
    <property type="match status" value="1"/>
</dbReference>
<name>A0A1X2GAU9_9FUNG</name>
<sequence length="139" mass="15497">MGSMLQLFTRLSCIKHVSGSKNSVTIRKQPVDPSDQQVIDQMFPLLQQLTTSSTLVGTGSLCWTACLTVVRVDIEDIVIDRAHRNQGIATRLLMALLDASQHQLHANSIDLTSRPDRLAANALYQDLGFVPRDTNVYRY</sequence>